<accession>A0A7W6ZPS8</accession>
<proteinExistence type="predicted"/>
<sequence>MGVLMAVTKLEQWKNERNNKPKAFVIAQKTHVVEIECMHCHRHFFRWSSTAPAYWRCEDCSVYQ</sequence>
<comment type="caution">
    <text evidence="1">The sequence shown here is derived from an EMBL/GenBank/DDBJ whole genome shotgun (WGS) entry which is preliminary data.</text>
</comment>
<evidence type="ECO:0000313" key="2">
    <source>
        <dbReference type="Proteomes" id="UP000543836"/>
    </source>
</evidence>
<dbReference type="Proteomes" id="UP000543836">
    <property type="component" value="Unassembled WGS sequence"/>
</dbReference>
<protein>
    <submittedName>
        <fullName evidence="1">Uncharacterized protein</fullName>
    </submittedName>
</protein>
<name>A0A7W6ZPS8_9HYPH</name>
<evidence type="ECO:0000313" key="1">
    <source>
        <dbReference type="EMBL" id="MBB4566330.1"/>
    </source>
</evidence>
<dbReference type="AlphaFoldDB" id="A0A7W6ZPS8"/>
<keyword evidence="2" id="KW-1185">Reference proteome</keyword>
<reference evidence="1 2" key="1">
    <citation type="submission" date="2020-08" db="EMBL/GenBank/DDBJ databases">
        <title>Genomic Encyclopedia of Type Strains, Phase IV (KMG-V): Genome sequencing to study the core and pangenomes of soil and plant-associated prokaryotes.</title>
        <authorList>
            <person name="Whitman W."/>
        </authorList>
    </citation>
    <scope>NUCLEOTIDE SEQUENCE [LARGE SCALE GENOMIC DNA]</scope>
    <source>
        <strain evidence="1 2">SEMIA 492</strain>
    </source>
</reference>
<organism evidence="1 2">
    <name type="scientific">Rhizobium leucaenae</name>
    <dbReference type="NCBI Taxonomy" id="29450"/>
    <lineage>
        <taxon>Bacteria</taxon>
        <taxon>Pseudomonadati</taxon>
        <taxon>Pseudomonadota</taxon>
        <taxon>Alphaproteobacteria</taxon>
        <taxon>Hyphomicrobiales</taxon>
        <taxon>Rhizobiaceae</taxon>
        <taxon>Rhizobium/Agrobacterium group</taxon>
        <taxon>Rhizobium</taxon>
    </lineage>
</organism>
<dbReference type="RefSeq" id="WP_245276685.1">
    <property type="nucleotide sequence ID" value="NZ_JACIIG010000001.1"/>
</dbReference>
<dbReference type="EMBL" id="JACIIG010000001">
    <property type="protein sequence ID" value="MBB4566330.1"/>
    <property type="molecule type" value="Genomic_DNA"/>
</dbReference>
<gene>
    <name evidence="1" type="ORF">GGE60_000418</name>
</gene>